<dbReference type="AlphaFoldDB" id="A0A3E2TRB3"/>
<accession>A0A3E2TRB3</accession>
<sequence>MLSACMILLLYPLIADIRKSRFYIGPVLICTLILMGIGIVRGKITLFSILTGWIPGMMMVMMSRWTNGKIGEGDGIVVAAMGMLIGWYEILLLFSQACFLSAGYGLWLMVVRKSGKNRAFPFIPFLFMAVLFFSFFGR</sequence>
<feature type="domain" description="Prepilin type IV endopeptidase peptidase" evidence="2">
    <location>
        <begin position="5"/>
        <end position="106"/>
    </location>
</feature>
<evidence type="ECO:0000256" key="1">
    <source>
        <dbReference type="SAM" id="Phobius"/>
    </source>
</evidence>
<feature type="transmembrane region" description="Helical" evidence="1">
    <location>
        <begin position="85"/>
        <end position="107"/>
    </location>
</feature>
<feature type="transmembrane region" description="Helical" evidence="1">
    <location>
        <begin position="46"/>
        <end position="65"/>
    </location>
</feature>
<dbReference type="Pfam" id="PF01478">
    <property type="entry name" value="Peptidase_A24"/>
    <property type="match status" value="1"/>
</dbReference>
<evidence type="ECO:0000259" key="2">
    <source>
        <dbReference type="Pfam" id="PF01478"/>
    </source>
</evidence>
<keyword evidence="1" id="KW-1133">Transmembrane helix</keyword>
<proteinExistence type="predicted"/>
<protein>
    <recommendedName>
        <fullName evidence="2">Prepilin type IV endopeptidase peptidase domain-containing protein</fullName>
    </recommendedName>
</protein>
<comment type="caution">
    <text evidence="3">The sequence shown here is derived from an EMBL/GenBank/DDBJ whole genome shotgun (WGS) entry which is preliminary data.</text>
</comment>
<dbReference type="InterPro" id="IPR000045">
    <property type="entry name" value="Prepilin_IV_endopep_pep"/>
</dbReference>
<name>A0A3E2TRB3_9FIRM</name>
<gene>
    <name evidence="3" type="ORF">DW070_03865</name>
</gene>
<evidence type="ECO:0000313" key="4">
    <source>
        <dbReference type="Proteomes" id="UP000260773"/>
    </source>
</evidence>
<keyword evidence="1" id="KW-0812">Transmembrane</keyword>
<reference evidence="3 4" key="1">
    <citation type="submission" date="2018-08" db="EMBL/GenBank/DDBJ databases">
        <title>A genome reference for cultivated species of the human gut microbiota.</title>
        <authorList>
            <person name="Zou Y."/>
            <person name="Xue W."/>
            <person name="Luo G."/>
        </authorList>
    </citation>
    <scope>NUCLEOTIDE SEQUENCE [LARGE SCALE GENOMIC DNA]</scope>
    <source>
        <strain evidence="3 4">AF45-17</strain>
    </source>
</reference>
<dbReference type="EMBL" id="QVEP01000006">
    <property type="protein sequence ID" value="RGB81287.1"/>
    <property type="molecule type" value="Genomic_DNA"/>
</dbReference>
<organism evidence="3 4">
    <name type="scientific">Coprococcus catus</name>
    <dbReference type="NCBI Taxonomy" id="116085"/>
    <lineage>
        <taxon>Bacteria</taxon>
        <taxon>Bacillati</taxon>
        <taxon>Bacillota</taxon>
        <taxon>Clostridia</taxon>
        <taxon>Lachnospirales</taxon>
        <taxon>Lachnospiraceae</taxon>
        <taxon>Coprococcus</taxon>
    </lineage>
</organism>
<feature type="transmembrane region" description="Helical" evidence="1">
    <location>
        <begin position="20"/>
        <end position="39"/>
    </location>
</feature>
<feature type="transmembrane region" description="Helical" evidence="1">
    <location>
        <begin position="119"/>
        <end position="137"/>
    </location>
</feature>
<dbReference type="Proteomes" id="UP000260773">
    <property type="component" value="Unassembled WGS sequence"/>
</dbReference>
<evidence type="ECO:0000313" key="3">
    <source>
        <dbReference type="EMBL" id="RGB81287.1"/>
    </source>
</evidence>
<keyword evidence="1" id="KW-0472">Membrane</keyword>